<dbReference type="EMBL" id="JARKIF010000001">
    <property type="protein sequence ID" value="KAJ7650986.1"/>
    <property type="molecule type" value="Genomic_DNA"/>
</dbReference>
<evidence type="ECO:0000313" key="2">
    <source>
        <dbReference type="EMBL" id="KAJ7650986.1"/>
    </source>
</evidence>
<keyword evidence="3" id="KW-1185">Reference proteome</keyword>
<proteinExistence type="predicted"/>
<keyword evidence="1" id="KW-0472">Membrane</keyword>
<reference evidence="2" key="1">
    <citation type="submission" date="2023-03" db="EMBL/GenBank/DDBJ databases">
        <title>Massive genome expansion in bonnet fungi (Mycena s.s.) driven by repeated elements and novel gene families across ecological guilds.</title>
        <authorList>
            <consortium name="Lawrence Berkeley National Laboratory"/>
            <person name="Harder C.B."/>
            <person name="Miyauchi S."/>
            <person name="Viragh M."/>
            <person name="Kuo A."/>
            <person name="Thoen E."/>
            <person name="Andreopoulos B."/>
            <person name="Lu D."/>
            <person name="Skrede I."/>
            <person name="Drula E."/>
            <person name="Henrissat B."/>
            <person name="Morin E."/>
            <person name="Kohler A."/>
            <person name="Barry K."/>
            <person name="LaButti K."/>
            <person name="Morin E."/>
            <person name="Salamov A."/>
            <person name="Lipzen A."/>
            <person name="Mereny Z."/>
            <person name="Hegedus B."/>
            <person name="Baldrian P."/>
            <person name="Stursova M."/>
            <person name="Weitz H."/>
            <person name="Taylor A."/>
            <person name="Grigoriev I.V."/>
            <person name="Nagy L.G."/>
            <person name="Martin F."/>
            <person name="Kauserud H."/>
        </authorList>
    </citation>
    <scope>NUCLEOTIDE SEQUENCE</scope>
    <source>
        <strain evidence="2">9284</strain>
    </source>
</reference>
<feature type="transmembrane region" description="Helical" evidence="1">
    <location>
        <begin position="155"/>
        <end position="174"/>
    </location>
</feature>
<dbReference type="AlphaFoldDB" id="A0AAD7CKC6"/>
<protein>
    <submittedName>
        <fullName evidence="2">Uncharacterized protein</fullName>
    </submittedName>
</protein>
<keyword evidence="1" id="KW-1133">Transmembrane helix</keyword>
<feature type="transmembrane region" description="Helical" evidence="1">
    <location>
        <begin position="20"/>
        <end position="42"/>
    </location>
</feature>
<evidence type="ECO:0000313" key="3">
    <source>
        <dbReference type="Proteomes" id="UP001221142"/>
    </source>
</evidence>
<organism evidence="2 3">
    <name type="scientific">Roridomyces roridus</name>
    <dbReference type="NCBI Taxonomy" id="1738132"/>
    <lineage>
        <taxon>Eukaryota</taxon>
        <taxon>Fungi</taxon>
        <taxon>Dikarya</taxon>
        <taxon>Basidiomycota</taxon>
        <taxon>Agaricomycotina</taxon>
        <taxon>Agaricomycetes</taxon>
        <taxon>Agaricomycetidae</taxon>
        <taxon>Agaricales</taxon>
        <taxon>Marasmiineae</taxon>
        <taxon>Mycenaceae</taxon>
        <taxon>Roridomyces</taxon>
    </lineage>
</organism>
<evidence type="ECO:0000256" key="1">
    <source>
        <dbReference type="SAM" id="Phobius"/>
    </source>
</evidence>
<comment type="caution">
    <text evidence="2">The sequence shown here is derived from an EMBL/GenBank/DDBJ whole genome shotgun (WGS) entry which is preliminary data.</text>
</comment>
<dbReference type="Proteomes" id="UP001221142">
    <property type="component" value="Unassembled WGS sequence"/>
</dbReference>
<sequence>MASAPSSAPSLDVNSTLGALQIGVLVSCMLFGFSTNQTYLYYSRFQADDPPKIKYLALRVGAFHLYRTYPLHHDSIGRLAPGTPEQRPPTVTRRLFSFQCDDSVMCLSKKPYIPVLTWTLSILFLLGTLVTFITGLENHDLTLNETRWSWLYPSLWSIAAANDLIIAGALVFWFRSQRKEVPHAQVDSAVD</sequence>
<accession>A0AAD7CKC6</accession>
<gene>
    <name evidence="2" type="ORF">FB45DRAFT_1078296</name>
</gene>
<keyword evidence="1" id="KW-0812">Transmembrane</keyword>
<feature type="transmembrane region" description="Helical" evidence="1">
    <location>
        <begin position="115"/>
        <end position="135"/>
    </location>
</feature>
<name>A0AAD7CKC6_9AGAR</name>